<dbReference type="Proteomes" id="UP000230423">
    <property type="component" value="Unassembled WGS sequence"/>
</dbReference>
<organism evidence="2 3">
    <name type="scientific">Teladorsagia circumcincta</name>
    <name type="common">Brown stomach worm</name>
    <name type="synonym">Ostertagia circumcincta</name>
    <dbReference type="NCBI Taxonomy" id="45464"/>
    <lineage>
        <taxon>Eukaryota</taxon>
        <taxon>Metazoa</taxon>
        <taxon>Ecdysozoa</taxon>
        <taxon>Nematoda</taxon>
        <taxon>Chromadorea</taxon>
        <taxon>Rhabditida</taxon>
        <taxon>Rhabditina</taxon>
        <taxon>Rhabditomorpha</taxon>
        <taxon>Strongyloidea</taxon>
        <taxon>Trichostrongylidae</taxon>
        <taxon>Teladorsagia</taxon>
    </lineage>
</organism>
<feature type="region of interest" description="Disordered" evidence="1">
    <location>
        <begin position="1"/>
        <end position="28"/>
    </location>
</feature>
<dbReference type="Pfam" id="PF03564">
    <property type="entry name" value="DUF1759"/>
    <property type="match status" value="1"/>
</dbReference>
<dbReference type="EMBL" id="KZ375943">
    <property type="protein sequence ID" value="PIO56487.1"/>
    <property type="molecule type" value="Genomic_DNA"/>
</dbReference>
<dbReference type="OrthoDB" id="7444419at2759"/>
<dbReference type="AlphaFoldDB" id="A0A2G9TEV6"/>
<evidence type="ECO:0000313" key="3">
    <source>
        <dbReference type="Proteomes" id="UP000230423"/>
    </source>
</evidence>
<protein>
    <recommendedName>
        <fullName evidence="4">Peptidase family A16</fullName>
    </recommendedName>
</protein>
<evidence type="ECO:0000256" key="1">
    <source>
        <dbReference type="SAM" id="MobiDB-lite"/>
    </source>
</evidence>
<reference evidence="2 3" key="1">
    <citation type="submission" date="2015-09" db="EMBL/GenBank/DDBJ databases">
        <title>Draft genome of the parasitic nematode Teladorsagia circumcincta isolate WARC Sus (inbred).</title>
        <authorList>
            <person name="Mitreva M."/>
        </authorList>
    </citation>
    <scope>NUCLEOTIDE SEQUENCE [LARGE SCALE GENOMIC DNA]</scope>
    <source>
        <strain evidence="2 3">S</strain>
    </source>
</reference>
<evidence type="ECO:0000313" key="2">
    <source>
        <dbReference type="EMBL" id="PIO56487.1"/>
    </source>
</evidence>
<dbReference type="PANTHER" id="PTHR22954">
    <property type="entry name" value="RETROVIRAL PROTEASE-RELATED"/>
    <property type="match status" value="1"/>
</dbReference>
<proteinExistence type="predicted"/>
<feature type="compositionally biased region" description="Polar residues" evidence="1">
    <location>
        <begin position="9"/>
        <end position="21"/>
    </location>
</feature>
<accession>A0A2G9TEV6</accession>
<name>A0A2G9TEV6_TELCI</name>
<keyword evidence="3" id="KW-1185">Reference proteome</keyword>
<dbReference type="PANTHER" id="PTHR22954:SF3">
    <property type="entry name" value="PROTEIN CBG08539"/>
    <property type="match status" value="1"/>
</dbReference>
<dbReference type="InterPro" id="IPR005312">
    <property type="entry name" value="DUF1759"/>
</dbReference>
<evidence type="ECO:0008006" key="4">
    <source>
        <dbReference type="Google" id="ProtNLM"/>
    </source>
</evidence>
<sequence length="263" mass="29943">MGHEALLTTPVTAPRGTTPQDQGPREEVTNGVRRVLSNLSLHHARSEEELPPQHHDLPQAAVSSTQTHDQFVRLPKFELPTFVGEIDKFPPFWDAYNSAIHANSALPPVVKFHHLKSLLKGEALAVVAGYDLTAENYEYAVRTLRDTYYRPQLIRMQLSTRLQQMKPANTSALHQRTTLAQIKSLWLQLQKHGDHEDNIYVMRFIRQKFPQRTLEHLGNLETADPVPWKVPQLLDGLDRAIRMFEVIADTADHPPVHMQTLAV</sequence>
<gene>
    <name evidence="2" type="ORF">TELCIR_22113</name>
</gene>